<sequence>FFFLKKKKSNKSKKKKKQITQNKAIICHNGVINELHVNSVSVETSMYTTVFEAWNNATYLSMYTLQTPQINANLFVNCASHFPCRYHYYLRIANSTDSVYDIALAHAFPNPHLLSAIIPYFGSSSIRWKYYLIGCVETNLGALHCLNKEFKLSDNRGPLFGNTENDCVVADFVQHLTTLLSNAQDHIMLSQFVTKVFVELTQPNANSDATCIRNIIRVLITAVSDHLLTDYFQYVN</sequence>
<feature type="non-terminal residue" evidence="1">
    <location>
        <position position="236"/>
    </location>
</feature>
<evidence type="ECO:0000313" key="2">
    <source>
        <dbReference type="Proteomes" id="UP000023152"/>
    </source>
</evidence>
<organism evidence="1 2">
    <name type="scientific">Reticulomyxa filosa</name>
    <dbReference type="NCBI Taxonomy" id="46433"/>
    <lineage>
        <taxon>Eukaryota</taxon>
        <taxon>Sar</taxon>
        <taxon>Rhizaria</taxon>
        <taxon>Retaria</taxon>
        <taxon>Foraminifera</taxon>
        <taxon>Monothalamids</taxon>
        <taxon>Reticulomyxidae</taxon>
        <taxon>Reticulomyxa</taxon>
    </lineage>
</organism>
<accession>X6M8E9</accession>
<reference evidence="1 2" key="1">
    <citation type="journal article" date="2013" name="Curr. Biol.">
        <title>The Genome of the Foraminiferan Reticulomyxa filosa.</title>
        <authorList>
            <person name="Glockner G."/>
            <person name="Hulsmann N."/>
            <person name="Schleicher M."/>
            <person name="Noegel A.A."/>
            <person name="Eichinger L."/>
            <person name="Gallinger C."/>
            <person name="Pawlowski J."/>
            <person name="Sierra R."/>
            <person name="Euteneuer U."/>
            <person name="Pillet L."/>
            <person name="Moustafa A."/>
            <person name="Platzer M."/>
            <person name="Groth M."/>
            <person name="Szafranski K."/>
            <person name="Schliwa M."/>
        </authorList>
    </citation>
    <scope>NUCLEOTIDE SEQUENCE [LARGE SCALE GENOMIC DNA]</scope>
</reference>
<comment type="caution">
    <text evidence="1">The sequence shown here is derived from an EMBL/GenBank/DDBJ whole genome shotgun (WGS) entry which is preliminary data.</text>
</comment>
<dbReference type="AlphaFoldDB" id="X6M8E9"/>
<evidence type="ECO:0000313" key="1">
    <source>
        <dbReference type="EMBL" id="ETO10268.1"/>
    </source>
</evidence>
<name>X6M8E9_RETFI</name>
<keyword evidence="2" id="KW-1185">Reference proteome</keyword>
<dbReference type="Proteomes" id="UP000023152">
    <property type="component" value="Unassembled WGS sequence"/>
</dbReference>
<proteinExistence type="predicted"/>
<feature type="non-terminal residue" evidence="1">
    <location>
        <position position="1"/>
    </location>
</feature>
<protein>
    <submittedName>
        <fullName evidence="1">Uncharacterized protein</fullName>
    </submittedName>
</protein>
<dbReference type="EMBL" id="ASPP01023563">
    <property type="protein sequence ID" value="ETO10268.1"/>
    <property type="molecule type" value="Genomic_DNA"/>
</dbReference>
<gene>
    <name evidence="1" type="ORF">RFI_27109</name>
</gene>